<keyword evidence="9" id="KW-0807">Transducer</keyword>
<keyword evidence="8" id="KW-0675">Receptor</keyword>
<keyword evidence="6 11" id="KW-0472">Membrane</keyword>
<evidence type="ECO:0000256" key="7">
    <source>
        <dbReference type="ARBA" id="ARBA00023157"/>
    </source>
</evidence>
<evidence type="ECO:0000256" key="11">
    <source>
        <dbReference type="SAM" id="Phobius"/>
    </source>
</evidence>
<feature type="transmembrane region" description="Helical" evidence="11">
    <location>
        <begin position="485"/>
        <end position="504"/>
    </location>
</feature>
<evidence type="ECO:0000313" key="14">
    <source>
        <dbReference type="Proteomes" id="UP000507470"/>
    </source>
</evidence>
<evidence type="ECO:0000313" key="13">
    <source>
        <dbReference type="EMBL" id="CAC5400047.1"/>
    </source>
</evidence>
<feature type="region of interest" description="Disordered" evidence="10">
    <location>
        <begin position="349"/>
        <end position="398"/>
    </location>
</feature>
<dbReference type="SMART" id="SM01381">
    <property type="entry name" value="7TM_GPCR_Srsx"/>
    <property type="match status" value="1"/>
</dbReference>
<feature type="transmembrane region" description="Helical" evidence="11">
    <location>
        <begin position="132"/>
        <end position="154"/>
    </location>
</feature>
<comment type="subcellular location">
    <subcellularLocation>
        <location evidence="1">Cell membrane</location>
        <topology evidence="1">Multi-pass membrane protein</topology>
    </subcellularLocation>
</comment>
<dbReference type="GO" id="GO:0004930">
    <property type="term" value="F:G protein-coupled receptor activity"/>
    <property type="evidence" value="ECO:0007669"/>
    <property type="project" value="UniProtKB-KW"/>
</dbReference>
<protein>
    <submittedName>
        <fullName evidence="13">Oct-TyrR</fullName>
    </submittedName>
</protein>
<dbReference type="PANTHER" id="PTHR24248:SF125">
    <property type="entry name" value="DOPAMINE D2-LIKE RECEPTOR"/>
    <property type="match status" value="1"/>
</dbReference>
<evidence type="ECO:0000256" key="9">
    <source>
        <dbReference type="ARBA" id="ARBA00023224"/>
    </source>
</evidence>
<dbReference type="InterPro" id="IPR000276">
    <property type="entry name" value="GPCR_Rhodpsn"/>
</dbReference>
<feature type="region of interest" description="Disordered" evidence="10">
    <location>
        <begin position="302"/>
        <end position="337"/>
    </location>
</feature>
<feature type="transmembrane region" description="Helical" evidence="11">
    <location>
        <begin position="224"/>
        <end position="251"/>
    </location>
</feature>
<feature type="compositionally biased region" description="Polar residues" evidence="10">
    <location>
        <begin position="349"/>
        <end position="367"/>
    </location>
</feature>
<feature type="transmembrane region" description="Helical" evidence="11">
    <location>
        <begin position="55"/>
        <end position="84"/>
    </location>
</feature>
<keyword evidence="5" id="KW-0297">G-protein coupled receptor</keyword>
<dbReference type="GO" id="GO:0001591">
    <property type="term" value="F:dopamine neurotransmitter receptor activity, coupled via Gi/Go"/>
    <property type="evidence" value="ECO:0007669"/>
    <property type="project" value="TreeGrafter"/>
</dbReference>
<dbReference type="Proteomes" id="UP000507470">
    <property type="component" value="Unassembled WGS sequence"/>
</dbReference>
<feature type="transmembrane region" description="Helical" evidence="11">
    <location>
        <begin position="105"/>
        <end position="126"/>
    </location>
</feature>
<dbReference type="AlphaFoldDB" id="A0A6J8CXD3"/>
<evidence type="ECO:0000256" key="10">
    <source>
        <dbReference type="SAM" id="MobiDB-lite"/>
    </source>
</evidence>
<dbReference type="PANTHER" id="PTHR24248">
    <property type="entry name" value="ADRENERGIC RECEPTOR-RELATED G-PROTEIN COUPLED RECEPTOR"/>
    <property type="match status" value="1"/>
</dbReference>
<organism evidence="13 14">
    <name type="scientific">Mytilus coruscus</name>
    <name type="common">Sea mussel</name>
    <dbReference type="NCBI Taxonomy" id="42192"/>
    <lineage>
        <taxon>Eukaryota</taxon>
        <taxon>Metazoa</taxon>
        <taxon>Spiralia</taxon>
        <taxon>Lophotrochozoa</taxon>
        <taxon>Mollusca</taxon>
        <taxon>Bivalvia</taxon>
        <taxon>Autobranchia</taxon>
        <taxon>Pteriomorphia</taxon>
        <taxon>Mytilida</taxon>
        <taxon>Mytiloidea</taxon>
        <taxon>Mytilidae</taxon>
        <taxon>Mytilinae</taxon>
        <taxon>Mytilus</taxon>
    </lineage>
</organism>
<keyword evidence="7" id="KW-1015">Disulfide bond</keyword>
<dbReference type="GO" id="GO:0005886">
    <property type="term" value="C:plasma membrane"/>
    <property type="evidence" value="ECO:0007669"/>
    <property type="project" value="UniProtKB-SubCell"/>
</dbReference>
<evidence type="ECO:0000256" key="6">
    <source>
        <dbReference type="ARBA" id="ARBA00023136"/>
    </source>
</evidence>
<dbReference type="EMBL" id="CACVKT020006157">
    <property type="protein sequence ID" value="CAC5400047.1"/>
    <property type="molecule type" value="Genomic_DNA"/>
</dbReference>
<dbReference type="CDD" id="cd14967">
    <property type="entry name" value="7tmA_amine_R-like"/>
    <property type="match status" value="1"/>
</dbReference>
<evidence type="ECO:0000256" key="3">
    <source>
        <dbReference type="ARBA" id="ARBA00022692"/>
    </source>
</evidence>
<dbReference type="InterPro" id="IPR017452">
    <property type="entry name" value="GPCR_Rhodpsn_7TM"/>
</dbReference>
<evidence type="ECO:0000256" key="5">
    <source>
        <dbReference type="ARBA" id="ARBA00023040"/>
    </source>
</evidence>
<proteinExistence type="predicted"/>
<dbReference type="GO" id="GO:0045202">
    <property type="term" value="C:synapse"/>
    <property type="evidence" value="ECO:0007669"/>
    <property type="project" value="GOC"/>
</dbReference>
<evidence type="ECO:0000256" key="8">
    <source>
        <dbReference type="ARBA" id="ARBA00023170"/>
    </source>
</evidence>
<feature type="domain" description="G-protein coupled receptors family 1 profile" evidence="12">
    <location>
        <begin position="75"/>
        <end position="536"/>
    </location>
</feature>
<keyword evidence="2" id="KW-1003">Cell membrane</keyword>
<name>A0A6J8CXD3_MYTCO</name>
<keyword evidence="4 11" id="KW-1133">Transmembrane helix</keyword>
<gene>
    <name evidence="13" type="ORF">MCOR_34265</name>
</gene>
<dbReference type="PROSITE" id="PS50262">
    <property type="entry name" value="G_PROTEIN_RECEP_F1_2"/>
    <property type="match status" value="1"/>
</dbReference>
<keyword evidence="3 11" id="KW-0812">Transmembrane</keyword>
<feature type="transmembrane region" description="Helical" evidence="11">
    <location>
        <begin position="175"/>
        <end position="197"/>
    </location>
</feature>
<evidence type="ECO:0000256" key="4">
    <source>
        <dbReference type="ARBA" id="ARBA00022989"/>
    </source>
</evidence>
<evidence type="ECO:0000259" key="12">
    <source>
        <dbReference type="PROSITE" id="PS50262"/>
    </source>
</evidence>
<sequence>MEGHVYNNIHFNTSGFYNMNNSLETINETFKNVCDSNSTRWKLADPVCSINHSSFPLLVIVALLLAVITLWTIFGNILVLCALYKFPNLRAISNCLIGNLAVSDLLLAITVLPLSTVHDLLGFWVFGETMCTLWLCIDVLNCTASIWGLCTIAVDRYTATIYPVWYFERRSPVRALIYIIFVWLFSLIVSFAPFIGWRDMIQNLYRYNPRINRYECVLFQTGGYVVYSAMGSFVIPIFLMTFLYVRIFIVLKKRTRILKPRHKKKHCNIDNDNETSCINPHPATTCTTQIDLQPPIVMKDKSTQISPLPKRPLRKSTEDPKLKGNNLNNEKDLKTNSSTMLLTVSNDVKGSAEQQTQAGPKTKQPVSAMNGKKKHIEPSRSTDDNDENGIVMDDSSGDTVSYKEENICCSGCACKSCSPMFNCLIIKRSNKNNNNQRRDSEGHKSLKIKKGSSLKKRAIQLRNKSMTGIKSKYELREQRATKRMAIVMACFCFCWIPFLFMYLIRSFCDNCELDIHIQAAIIWLGYANSGINPILYTLFNDDFRRAFEIILGIRRSKHKKRRH</sequence>
<evidence type="ECO:0000256" key="2">
    <source>
        <dbReference type="ARBA" id="ARBA00022475"/>
    </source>
</evidence>
<evidence type="ECO:0000256" key="1">
    <source>
        <dbReference type="ARBA" id="ARBA00004651"/>
    </source>
</evidence>
<keyword evidence="14" id="KW-1185">Reference proteome</keyword>
<dbReference type="Gene3D" id="1.20.1070.10">
    <property type="entry name" value="Rhodopsin 7-helix transmembrane proteins"/>
    <property type="match status" value="2"/>
</dbReference>
<reference evidence="13 14" key="1">
    <citation type="submission" date="2020-06" db="EMBL/GenBank/DDBJ databases">
        <authorList>
            <person name="Li R."/>
            <person name="Bekaert M."/>
        </authorList>
    </citation>
    <scope>NUCLEOTIDE SEQUENCE [LARGE SCALE GENOMIC DNA]</scope>
    <source>
        <strain evidence="14">wild</strain>
    </source>
</reference>
<dbReference type="OrthoDB" id="5955450at2759"/>
<dbReference type="SUPFAM" id="SSF81321">
    <property type="entry name" value="Family A G protein-coupled receptor-like"/>
    <property type="match status" value="1"/>
</dbReference>
<accession>A0A6J8CXD3</accession>
<dbReference type="PRINTS" id="PR00237">
    <property type="entry name" value="GPCRRHODOPSN"/>
</dbReference>
<dbReference type="Pfam" id="PF00001">
    <property type="entry name" value="7tm_1"/>
    <property type="match status" value="1"/>
</dbReference>